<keyword evidence="1" id="KW-1133">Transmembrane helix</keyword>
<evidence type="ECO:0000256" key="1">
    <source>
        <dbReference type="SAM" id="Phobius"/>
    </source>
</evidence>
<keyword evidence="1" id="KW-0472">Membrane</keyword>
<keyword evidence="1" id="KW-0812">Transmembrane</keyword>
<comment type="caution">
    <text evidence="2">The sequence shown here is derived from an EMBL/GenBank/DDBJ whole genome shotgun (WGS) entry which is preliminary data.</text>
</comment>
<dbReference type="Proteomes" id="UP001612741">
    <property type="component" value="Unassembled WGS sequence"/>
</dbReference>
<protein>
    <submittedName>
        <fullName evidence="2">Uncharacterized protein</fullName>
    </submittedName>
</protein>
<sequence length="62" mass="7175">MGDWLGIILGLIGMFMLLAASFGLKRRDDGTGRYRFTWWGWVFFATACVFIALLMLVFYTTR</sequence>
<dbReference type="EMBL" id="JBITGY010000036">
    <property type="protein sequence ID" value="MFI6505956.1"/>
    <property type="molecule type" value="Genomic_DNA"/>
</dbReference>
<feature type="transmembrane region" description="Helical" evidence="1">
    <location>
        <begin position="36"/>
        <end position="59"/>
    </location>
</feature>
<feature type="transmembrane region" description="Helical" evidence="1">
    <location>
        <begin position="6"/>
        <end position="24"/>
    </location>
</feature>
<gene>
    <name evidence="2" type="ORF">ACIBG2_51915</name>
</gene>
<dbReference type="RefSeq" id="WP_397092428.1">
    <property type="nucleotide sequence ID" value="NZ_JBITGY010000036.1"/>
</dbReference>
<organism evidence="2 3">
    <name type="scientific">Nonomuraea typhae</name>
    <dbReference type="NCBI Taxonomy" id="2603600"/>
    <lineage>
        <taxon>Bacteria</taxon>
        <taxon>Bacillati</taxon>
        <taxon>Actinomycetota</taxon>
        <taxon>Actinomycetes</taxon>
        <taxon>Streptosporangiales</taxon>
        <taxon>Streptosporangiaceae</taxon>
        <taxon>Nonomuraea</taxon>
    </lineage>
</organism>
<keyword evidence="3" id="KW-1185">Reference proteome</keyword>
<evidence type="ECO:0000313" key="3">
    <source>
        <dbReference type="Proteomes" id="UP001612741"/>
    </source>
</evidence>
<evidence type="ECO:0000313" key="2">
    <source>
        <dbReference type="EMBL" id="MFI6505956.1"/>
    </source>
</evidence>
<proteinExistence type="predicted"/>
<name>A0ABW7ZCU6_9ACTN</name>
<accession>A0ABW7ZCU6</accession>
<reference evidence="2 3" key="1">
    <citation type="submission" date="2024-10" db="EMBL/GenBank/DDBJ databases">
        <title>The Natural Products Discovery Center: Release of the First 8490 Sequenced Strains for Exploring Actinobacteria Biosynthetic Diversity.</title>
        <authorList>
            <person name="Kalkreuter E."/>
            <person name="Kautsar S.A."/>
            <person name="Yang D."/>
            <person name="Bader C.D."/>
            <person name="Teijaro C.N."/>
            <person name="Fluegel L."/>
            <person name="Davis C.M."/>
            <person name="Simpson J.R."/>
            <person name="Lauterbach L."/>
            <person name="Steele A.D."/>
            <person name="Gui C."/>
            <person name="Meng S."/>
            <person name="Li G."/>
            <person name="Viehrig K."/>
            <person name="Ye F."/>
            <person name="Su P."/>
            <person name="Kiefer A.F."/>
            <person name="Nichols A."/>
            <person name="Cepeda A.J."/>
            <person name="Yan W."/>
            <person name="Fan B."/>
            <person name="Jiang Y."/>
            <person name="Adhikari A."/>
            <person name="Zheng C.-J."/>
            <person name="Schuster L."/>
            <person name="Cowan T.M."/>
            <person name="Smanski M.J."/>
            <person name="Chevrette M.G."/>
            <person name="De Carvalho L.P.S."/>
            <person name="Shen B."/>
        </authorList>
    </citation>
    <scope>NUCLEOTIDE SEQUENCE [LARGE SCALE GENOMIC DNA]</scope>
    <source>
        <strain evidence="2 3">NPDC050545</strain>
    </source>
</reference>